<dbReference type="RefSeq" id="WP_009629235.1">
    <property type="nucleotide sequence ID" value="NZ_VBTY01000265.1"/>
</dbReference>
<reference evidence="1" key="1">
    <citation type="submission" date="2019-05" db="EMBL/GenBank/DDBJ databases">
        <title>Whole genome sequencing of Pseudanabaena catenata USMAC16.</title>
        <authorList>
            <person name="Khan Z."/>
            <person name="Omar W.M."/>
            <person name="Convey P."/>
            <person name="Merican F."/>
            <person name="Najimudin N."/>
        </authorList>
    </citation>
    <scope>NUCLEOTIDE SEQUENCE</scope>
    <source>
        <strain evidence="1">USMAC16</strain>
    </source>
</reference>
<name>A0A9X4MDB9_9CYAN</name>
<proteinExistence type="predicted"/>
<sequence>MTIATEQAKSKARIWTDEEFMALPDCGDQVQPIAEQRICLENISWQTFEQLLEDVGDNLKKS</sequence>
<dbReference type="Proteomes" id="UP001152872">
    <property type="component" value="Unassembled WGS sequence"/>
</dbReference>
<protein>
    <submittedName>
        <fullName evidence="1">Uncharacterized protein</fullName>
    </submittedName>
</protein>
<comment type="caution">
    <text evidence="1">The sequence shown here is derived from an EMBL/GenBank/DDBJ whole genome shotgun (WGS) entry which is preliminary data.</text>
</comment>
<dbReference type="EMBL" id="VBTY01000265">
    <property type="protein sequence ID" value="MDG3497032.1"/>
    <property type="molecule type" value="Genomic_DNA"/>
</dbReference>
<organism evidence="1 2">
    <name type="scientific">Pseudanabaena catenata USMAC16</name>
    <dbReference type="NCBI Taxonomy" id="1855837"/>
    <lineage>
        <taxon>Bacteria</taxon>
        <taxon>Bacillati</taxon>
        <taxon>Cyanobacteriota</taxon>
        <taxon>Cyanophyceae</taxon>
        <taxon>Pseudanabaenales</taxon>
        <taxon>Pseudanabaenaceae</taxon>
        <taxon>Pseudanabaena</taxon>
    </lineage>
</organism>
<gene>
    <name evidence="1" type="ORF">FEV09_21050</name>
</gene>
<keyword evidence="2" id="KW-1185">Reference proteome</keyword>
<accession>A0A9X4MDB9</accession>
<evidence type="ECO:0000313" key="2">
    <source>
        <dbReference type="Proteomes" id="UP001152872"/>
    </source>
</evidence>
<evidence type="ECO:0000313" key="1">
    <source>
        <dbReference type="EMBL" id="MDG3497032.1"/>
    </source>
</evidence>
<dbReference type="AlphaFoldDB" id="A0A9X4MDB9"/>